<dbReference type="Proteomes" id="UP000789702">
    <property type="component" value="Unassembled WGS sequence"/>
</dbReference>
<reference evidence="1" key="1">
    <citation type="submission" date="2021-06" db="EMBL/GenBank/DDBJ databases">
        <authorList>
            <person name="Kallberg Y."/>
            <person name="Tangrot J."/>
            <person name="Rosling A."/>
        </authorList>
    </citation>
    <scope>NUCLEOTIDE SEQUENCE</scope>
    <source>
        <strain evidence="1">IL203A</strain>
    </source>
</reference>
<name>A0ACA9R2J9_9GLOM</name>
<feature type="non-terminal residue" evidence="1">
    <location>
        <position position="1"/>
    </location>
</feature>
<protein>
    <submittedName>
        <fullName evidence="1">14933_t:CDS:1</fullName>
    </submittedName>
</protein>
<comment type="caution">
    <text evidence="1">The sequence shown here is derived from an EMBL/GenBank/DDBJ whole genome shotgun (WGS) entry which is preliminary data.</text>
</comment>
<organism evidence="1 2">
    <name type="scientific">Dentiscutata heterogama</name>
    <dbReference type="NCBI Taxonomy" id="1316150"/>
    <lineage>
        <taxon>Eukaryota</taxon>
        <taxon>Fungi</taxon>
        <taxon>Fungi incertae sedis</taxon>
        <taxon>Mucoromycota</taxon>
        <taxon>Glomeromycotina</taxon>
        <taxon>Glomeromycetes</taxon>
        <taxon>Diversisporales</taxon>
        <taxon>Gigasporaceae</taxon>
        <taxon>Dentiscutata</taxon>
    </lineage>
</organism>
<proteinExistence type="predicted"/>
<evidence type="ECO:0000313" key="2">
    <source>
        <dbReference type="Proteomes" id="UP000789702"/>
    </source>
</evidence>
<keyword evidence="2" id="KW-1185">Reference proteome</keyword>
<accession>A0ACA9R2J9</accession>
<sequence length="116" mass="13541">GYSWKEHKFTQSTERVRVYDITTYPSGNSSKFLLRGSYEGDLSKEVVIYLDLSAMLPNKCNEDDFEGWIPTHSEETGCFFGKKYYRKISDRICRIDEIKHPEELDATCSCTVQDYE</sequence>
<dbReference type="EMBL" id="CAJVPU010058621">
    <property type="protein sequence ID" value="CAG8773968.1"/>
    <property type="molecule type" value="Genomic_DNA"/>
</dbReference>
<gene>
    <name evidence="1" type="ORF">DHETER_LOCUS16002</name>
</gene>
<feature type="non-terminal residue" evidence="1">
    <location>
        <position position="116"/>
    </location>
</feature>
<evidence type="ECO:0000313" key="1">
    <source>
        <dbReference type="EMBL" id="CAG8773968.1"/>
    </source>
</evidence>